<dbReference type="RefSeq" id="WP_253761395.1">
    <property type="nucleotide sequence ID" value="NZ_JAMZDZ010000001.1"/>
</dbReference>
<dbReference type="Proteomes" id="UP001595816">
    <property type="component" value="Unassembled WGS sequence"/>
</dbReference>
<dbReference type="CDD" id="cd17502">
    <property type="entry name" value="MFS_Azr1_MDR_like"/>
    <property type="match status" value="1"/>
</dbReference>
<feature type="transmembrane region" description="Helical" evidence="6">
    <location>
        <begin position="92"/>
        <end position="118"/>
    </location>
</feature>
<feature type="transmembrane region" description="Helical" evidence="6">
    <location>
        <begin position="415"/>
        <end position="433"/>
    </location>
</feature>
<feature type="transmembrane region" description="Helical" evidence="6">
    <location>
        <begin position="26"/>
        <end position="48"/>
    </location>
</feature>
<dbReference type="InterPro" id="IPR020846">
    <property type="entry name" value="MFS_dom"/>
</dbReference>
<dbReference type="InterPro" id="IPR011701">
    <property type="entry name" value="MFS"/>
</dbReference>
<gene>
    <name evidence="8" type="ORF">ACFOZ4_27905</name>
</gene>
<feature type="transmembrane region" description="Helical" evidence="6">
    <location>
        <begin position="279"/>
        <end position="300"/>
    </location>
</feature>
<dbReference type="Gene3D" id="1.20.1720.10">
    <property type="entry name" value="Multidrug resistance protein D"/>
    <property type="match status" value="1"/>
</dbReference>
<feature type="domain" description="Major facilitator superfamily (MFS) profile" evidence="7">
    <location>
        <begin position="26"/>
        <end position="466"/>
    </location>
</feature>
<evidence type="ECO:0000313" key="8">
    <source>
        <dbReference type="EMBL" id="MFC4134453.1"/>
    </source>
</evidence>
<dbReference type="Pfam" id="PF07690">
    <property type="entry name" value="MFS_1"/>
    <property type="match status" value="1"/>
</dbReference>
<comment type="subcellular location">
    <subcellularLocation>
        <location evidence="1">Cell inner membrane</location>
        <topology evidence="1">Multi-pass membrane protein</topology>
    </subcellularLocation>
</comment>
<name>A0ABV8LVJ8_9ACTN</name>
<feature type="transmembrane region" description="Helical" evidence="6">
    <location>
        <begin position="177"/>
        <end position="197"/>
    </location>
</feature>
<dbReference type="PANTHER" id="PTHR23501:SF191">
    <property type="entry name" value="VACUOLAR BASIC AMINO ACID TRANSPORTER 4"/>
    <property type="match status" value="1"/>
</dbReference>
<evidence type="ECO:0000256" key="6">
    <source>
        <dbReference type="SAM" id="Phobius"/>
    </source>
</evidence>
<evidence type="ECO:0000256" key="3">
    <source>
        <dbReference type="ARBA" id="ARBA00022692"/>
    </source>
</evidence>
<keyword evidence="5 6" id="KW-0472">Membrane</keyword>
<evidence type="ECO:0000256" key="1">
    <source>
        <dbReference type="ARBA" id="ARBA00004429"/>
    </source>
</evidence>
<accession>A0ABV8LVJ8</accession>
<keyword evidence="3 6" id="KW-0812">Transmembrane</keyword>
<dbReference type="PANTHER" id="PTHR23501">
    <property type="entry name" value="MAJOR FACILITATOR SUPERFAMILY"/>
    <property type="match status" value="1"/>
</dbReference>
<evidence type="ECO:0000256" key="4">
    <source>
        <dbReference type="ARBA" id="ARBA00022989"/>
    </source>
</evidence>
<feature type="transmembrane region" description="Helical" evidence="6">
    <location>
        <begin position="209"/>
        <end position="230"/>
    </location>
</feature>
<dbReference type="InterPro" id="IPR036259">
    <property type="entry name" value="MFS_trans_sf"/>
</dbReference>
<feature type="transmembrane region" description="Helical" evidence="6">
    <location>
        <begin position="439"/>
        <end position="461"/>
    </location>
</feature>
<dbReference type="Gene3D" id="1.20.1250.20">
    <property type="entry name" value="MFS general substrate transporter like domains"/>
    <property type="match status" value="1"/>
</dbReference>
<evidence type="ECO:0000313" key="9">
    <source>
        <dbReference type="Proteomes" id="UP001595816"/>
    </source>
</evidence>
<organism evidence="8 9">
    <name type="scientific">Hamadaea flava</name>
    <dbReference type="NCBI Taxonomy" id="1742688"/>
    <lineage>
        <taxon>Bacteria</taxon>
        <taxon>Bacillati</taxon>
        <taxon>Actinomycetota</taxon>
        <taxon>Actinomycetes</taxon>
        <taxon>Micromonosporales</taxon>
        <taxon>Micromonosporaceae</taxon>
        <taxon>Hamadaea</taxon>
    </lineage>
</organism>
<feature type="transmembrane region" description="Helical" evidence="6">
    <location>
        <begin position="60"/>
        <end position="80"/>
    </location>
</feature>
<dbReference type="PROSITE" id="PS50850">
    <property type="entry name" value="MFS"/>
    <property type="match status" value="1"/>
</dbReference>
<keyword evidence="9" id="KW-1185">Reference proteome</keyword>
<feature type="transmembrane region" description="Helical" evidence="6">
    <location>
        <begin position="369"/>
        <end position="394"/>
    </location>
</feature>
<keyword evidence="4 6" id="KW-1133">Transmembrane helix</keyword>
<sequence>MRSIEQTGQSPITRADVGFRSARGPLLISLMLSIGLVAIDSTVIATAVPSVVASLGGFHQFPWLFSVYLLAQAVTVPIYGKLADLFGRKPMMLLGIGFFLVGSILCGFAWSMVALIIFRAVQGLGAGAIQPMSMTIVGDVYTTAERGKVQGYLASVWAISSVVGPTLGGVFSQFVDWRWIFFINIPLCLLAGVMLMRHLHEDVVRRKPVLDYRGAVLLTTGVTLLILGLLEGGEAWPWVSPAGIGVPAAGLALLVVFVFVERRAAEPVVPLWVFRRRILLTSSLVSAGVGIVLIGLTSYVPTYVQGVLGTGPLVAGFALATFTLGWPLAASLSGRAYMRFGFRTTAIIGSSVAITGCLLTAFLGTRTPVWVVGAVCFVVGLGMGWTAAPTLIAAQTTVGWSERGVVTAGNMFSRSVGSAVGVALFGAIANFVLPDLAAASSRVFLSVAVVAILMGAAVVAMPRTPVAAQQ</sequence>
<dbReference type="EMBL" id="JBHSAY010000015">
    <property type="protein sequence ID" value="MFC4134453.1"/>
    <property type="molecule type" value="Genomic_DNA"/>
</dbReference>
<reference evidence="9" key="1">
    <citation type="journal article" date="2019" name="Int. J. Syst. Evol. Microbiol.">
        <title>The Global Catalogue of Microorganisms (GCM) 10K type strain sequencing project: providing services to taxonomists for standard genome sequencing and annotation.</title>
        <authorList>
            <consortium name="The Broad Institute Genomics Platform"/>
            <consortium name="The Broad Institute Genome Sequencing Center for Infectious Disease"/>
            <person name="Wu L."/>
            <person name="Ma J."/>
        </authorList>
    </citation>
    <scope>NUCLEOTIDE SEQUENCE [LARGE SCALE GENOMIC DNA]</scope>
    <source>
        <strain evidence="9">CGMCC 4.7289</strain>
    </source>
</reference>
<dbReference type="SUPFAM" id="SSF103473">
    <property type="entry name" value="MFS general substrate transporter"/>
    <property type="match status" value="1"/>
</dbReference>
<proteinExistence type="predicted"/>
<feature type="transmembrane region" description="Helical" evidence="6">
    <location>
        <begin position="306"/>
        <end position="328"/>
    </location>
</feature>
<protein>
    <submittedName>
        <fullName evidence="8">MDR family MFS transporter</fullName>
    </submittedName>
</protein>
<feature type="transmembrane region" description="Helical" evidence="6">
    <location>
        <begin position="236"/>
        <end position="259"/>
    </location>
</feature>
<evidence type="ECO:0000256" key="2">
    <source>
        <dbReference type="ARBA" id="ARBA00022448"/>
    </source>
</evidence>
<feature type="transmembrane region" description="Helical" evidence="6">
    <location>
        <begin position="340"/>
        <end position="363"/>
    </location>
</feature>
<comment type="caution">
    <text evidence="8">The sequence shown here is derived from an EMBL/GenBank/DDBJ whole genome shotgun (WGS) entry which is preliminary data.</text>
</comment>
<evidence type="ECO:0000259" key="7">
    <source>
        <dbReference type="PROSITE" id="PS50850"/>
    </source>
</evidence>
<keyword evidence="2" id="KW-0813">Transport</keyword>
<evidence type="ECO:0000256" key="5">
    <source>
        <dbReference type="ARBA" id="ARBA00023136"/>
    </source>
</evidence>
<dbReference type="PRINTS" id="PR01036">
    <property type="entry name" value="TCRTETB"/>
</dbReference>